<accession>A0A0E2M7Z1</accession>
<dbReference type="HOGENOM" id="CLU_000445_44_2_10"/>
<evidence type="ECO:0000313" key="3">
    <source>
        <dbReference type="Proteomes" id="UP000016630"/>
    </source>
</evidence>
<gene>
    <name evidence="2" type="ORF">HMPREF1555_00229</name>
</gene>
<dbReference type="Gene3D" id="3.40.50.880">
    <property type="match status" value="1"/>
</dbReference>
<dbReference type="GO" id="GO:0005737">
    <property type="term" value="C:cytoplasm"/>
    <property type="evidence" value="ECO:0007669"/>
    <property type="project" value="TreeGrafter"/>
</dbReference>
<sequence>MKKTALVFLAPGFEETEAVGTLDILRRGGVVAEFVSITDSLYVEGANGITVKADRLMTDLPTVDALVLPGGLPGADNLNSCEPLRRLLSEHYAAQKLVAAICAAPLVFGGLGFVCGRKATCYPGFESKLEGADYTGEAVTRDGHVITGKGPACVFAFAIEVVRYLCGDQVADEIATGTLFR</sequence>
<dbReference type="InterPro" id="IPR002818">
    <property type="entry name" value="DJ-1/PfpI"/>
</dbReference>
<reference evidence="2 3" key="1">
    <citation type="submission" date="2013-06" db="EMBL/GenBank/DDBJ databases">
        <authorList>
            <person name="Weinstock G."/>
            <person name="Sodergren E."/>
            <person name="Lobos E.A."/>
            <person name="Fulton L."/>
            <person name="Fulton R."/>
            <person name="Courtney L."/>
            <person name="Fronick C."/>
            <person name="O'Laughlin M."/>
            <person name="Godfrey J."/>
            <person name="Wilson R.M."/>
            <person name="Miner T."/>
            <person name="Farmer C."/>
            <person name="Delehaunty K."/>
            <person name="Cordes M."/>
            <person name="Minx P."/>
            <person name="Tomlinson C."/>
            <person name="Chen J."/>
            <person name="Wollam A."/>
            <person name="Pepin K.H."/>
            <person name="Bhonagiri V."/>
            <person name="Zhang X."/>
            <person name="Warren W."/>
            <person name="Mitreva M."/>
            <person name="Mardis E.R."/>
            <person name="Wilson R.K."/>
        </authorList>
    </citation>
    <scope>NUCLEOTIDE SEQUENCE [LARGE SCALE GENOMIC DNA]</scope>
    <source>
        <strain evidence="2 3">F0570</strain>
    </source>
</reference>
<proteinExistence type="predicted"/>
<dbReference type="RefSeq" id="WP_021664990.1">
    <property type="nucleotide sequence ID" value="NZ_KI259113.1"/>
</dbReference>
<dbReference type="Proteomes" id="UP000016630">
    <property type="component" value="Unassembled WGS sequence"/>
</dbReference>
<evidence type="ECO:0000259" key="1">
    <source>
        <dbReference type="Pfam" id="PF01965"/>
    </source>
</evidence>
<dbReference type="Pfam" id="PF01965">
    <property type="entry name" value="DJ-1_PfpI"/>
    <property type="match status" value="1"/>
</dbReference>
<evidence type="ECO:0000313" key="2">
    <source>
        <dbReference type="EMBL" id="ERJ68717.1"/>
    </source>
</evidence>
<dbReference type="AlphaFoldDB" id="A0A0E2M7Z1"/>
<dbReference type="InterPro" id="IPR050325">
    <property type="entry name" value="Prot/Nucl_acid_deglycase"/>
</dbReference>
<organism evidence="2 3">
    <name type="scientific">Porphyromonas gingivalis F0570</name>
    <dbReference type="NCBI Taxonomy" id="1227271"/>
    <lineage>
        <taxon>Bacteria</taxon>
        <taxon>Pseudomonadati</taxon>
        <taxon>Bacteroidota</taxon>
        <taxon>Bacteroidia</taxon>
        <taxon>Bacteroidales</taxon>
        <taxon>Porphyromonadaceae</taxon>
        <taxon>Porphyromonas</taxon>
    </lineage>
</organism>
<dbReference type="PANTHER" id="PTHR48094">
    <property type="entry name" value="PROTEIN/NUCLEIC ACID DEGLYCASE DJ-1-RELATED"/>
    <property type="match status" value="1"/>
</dbReference>
<dbReference type="SUPFAM" id="SSF52317">
    <property type="entry name" value="Class I glutamine amidotransferase-like"/>
    <property type="match status" value="1"/>
</dbReference>
<dbReference type="PATRIC" id="fig|1227271.3.peg.212"/>
<dbReference type="NCBIfam" id="TIGR01383">
    <property type="entry name" value="not_thiJ"/>
    <property type="match status" value="1"/>
</dbReference>
<dbReference type="PANTHER" id="PTHR48094:SF12">
    <property type="entry name" value="PARKINSON DISEASE PROTEIN 7 HOMOLOG"/>
    <property type="match status" value="1"/>
</dbReference>
<name>A0A0E2M7Z1_PORGN</name>
<dbReference type="CDD" id="cd03135">
    <property type="entry name" value="GATase1_DJ-1"/>
    <property type="match status" value="1"/>
</dbReference>
<dbReference type="InterPro" id="IPR006287">
    <property type="entry name" value="DJ-1"/>
</dbReference>
<comment type="caution">
    <text evidence="2">The sequence shown here is derived from an EMBL/GenBank/DDBJ whole genome shotgun (WGS) entry which is preliminary data.</text>
</comment>
<feature type="domain" description="DJ-1/PfpI" evidence="1">
    <location>
        <begin position="3"/>
        <end position="163"/>
    </location>
</feature>
<protein>
    <submittedName>
        <fullName evidence="2">DJ-1 family protein</fullName>
    </submittedName>
</protein>
<dbReference type="InterPro" id="IPR029062">
    <property type="entry name" value="Class_I_gatase-like"/>
</dbReference>
<dbReference type="EMBL" id="AWUW01000015">
    <property type="protein sequence ID" value="ERJ68717.1"/>
    <property type="molecule type" value="Genomic_DNA"/>
</dbReference>